<dbReference type="RefSeq" id="WP_212536846.1">
    <property type="nucleotide sequence ID" value="NZ_JAGTUU010000004.1"/>
</dbReference>
<dbReference type="GO" id="GO:0005886">
    <property type="term" value="C:plasma membrane"/>
    <property type="evidence" value="ECO:0007669"/>
    <property type="project" value="UniProtKB-SubCell"/>
</dbReference>
<dbReference type="FunFam" id="3.40.50.300:FF:000016">
    <property type="entry name" value="Oligopeptide ABC transporter ATP-binding component"/>
    <property type="match status" value="2"/>
</dbReference>
<dbReference type="InterPro" id="IPR017871">
    <property type="entry name" value="ABC_transporter-like_CS"/>
</dbReference>
<dbReference type="AlphaFoldDB" id="A0A8J8BA74"/>
<keyword evidence="5" id="KW-0547">Nucleotide-binding</keyword>
<sequence>MTRLLDITDLHVALPPESQRPYAVEALNLHLEPNEILCVVGESGSGKSLTARAVMGLLPKPRVRIAKGSVNFLGEDLAKVSEERLRAIRGSQISMIFQEPMTALNPVMTIGTQIDEVFRFHEKMPGRERRARALQLLTDVQLPDPEQTLKAYPHELSGGQRQRAMIAMALALDPKILIADEPTTALDVTTQAQVLKLIKQMQASHGTGVLFITHDFGVVADIADRVAVMQNGLLVETGTTDQVLRRPEHPYTKALIGAVPDLVPRAARPRSGATVLRVKNLQKTYRSGGGLFGGKGRVVHAANDVTFDLARGETLGIVGESGSGKSTVARCIVRLNDAEAGEILLGDTDLRPLGRAAMRPHRSKIQMVFQDPFASLNPRTRIGKIIAQGPMMYGASADEAKRKTNELLEIVGLDARAYDRFPHEFSGGQRQRIGIARALALEPQILVADEPVSALDVSIQAQILRLLDEIRDRMNLSMVFITHDLRVAAQVCDRIAVMQRGKVVEIGPTATMFSDPKQPYTQELLAAVPGKDWFSAEDMARVHAT</sequence>
<organism evidence="9 10">
    <name type="scientific">Thetidibacter halocola</name>
    <dbReference type="NCBI Taxonomy" id="2827239"/>
    <lineage>
        <taxon>Bacteria</taxon>
        <taxon>Pseudomonadati</taxon>
        <taxon>Pseudomonadota</taxon>
        <taxon>Alphaproteobacteria</taxon>
        <taxon>Rhodobacterales</taxon>
        <taxon>Roseobacteraceae</taxon>
        <taxon>Thetidibacter</taxon>
    </lineage>
</organism>
<evidence type="ECO:0000256" key="7">
    <source>
        <dbReference type="ARBA" id="ARBA00023136"/>
    </source>
</evidence>
<comment type="subcellular location">
    <subcellularLocation>
        <location evidence="1">Cell inner membrane</location>
        <topology evidence="1">Peripheral membrane protein</topology>
    </subcellularLocation>
</comment>
<evidence type="ECO:0000256" key="1">
    <source>
        <dbReference type="ARBA" id="ARBA00004417"/>
    </source>
</evidence>
<proteinExistence type="inferred from homology"/>
<comment type="similarity">
    <text evidence="2">Belongs to the ABC transporter superfamily.</text>
</comment>
<dbReference type="NCBIfam" id="NF008453">
    <property type="entry name" value="PRK11308.1"/>
    <property type="match status" value="2"/>
</dbReference>
<dbReference type="SUPFAM" id="SSF52540">
    <property type="entry name" value="P-loop containing nucleoside triphosphate hydrolases"/>
    <property type="match status" value="2"/>
</dbReference>
<gene>
    <name evidence="9" type="ORF">KB874_12365</name>
</gene>
<dbReference type="GO" id="GO:0015833">
    <property type="term" value="P:peptide transport"/>
    <property type="evidence" value="ECO:0007669"/>
    <property type="project" value="InterPro"/>
</dbReference>
<dbReference type="GO" id="GO:0016887">
    <property type="term" value="F:ATP hydrolysis activity"/>
    <property type="evidence" value="ECO:0007669"/>
    <property type="project" value="InterPro"/>
</dbReference>
<name>A0A8J8BA74_9RHOB</name>
<dbReference type="InterPro" id="IPR027417">
    <property type="entry name" value="P-loop_NTPase"/>
</dbReference>
<reference evidence="9" key="1">
    <citation type="submission" date="2021-04" db="EMBL/GenBank/DDBJ databases">
        <authorList>
            <person name="Yoon J."/>
        </authorList>
    </citation>
    <scope>NUCLEOTIDE SEQUENCE</scope>
    <source>
        <strain evidence="9">KMU-90</strain>
    </source>
</reference>
<feature type="domain" description="ABC transporter" evidence="8">
    <location>
        <begin position="5"/>
        <end position="256"/>
    </location>
</feature>
<dbReference type="EMBL" id="JAGTUU010000004">
    <property type="protein sequence ID" value="MBS0124893.1"/>
    <property type="molecule type" value="Genomic_DNA"/>
</dbReference>
<dbReference type="InterPro" id="IPR050388">
    <property type="entry name" value="ABC_Ni/Peptide_Import"/>
</dbReference>
<dbReference type="PROSITE" id="PS00211">
    <property type="entry name" value="ABC_TRANSPORTER_1"/>
    <property type="match status" value="2"/>
</dbReference>
<dbReference type="Pfam" id="PF08352">
    <property type="entry name" value="oligo_HPY"/>
    <property type="match status" value="2"/>
</dbReference>
<evidence type="ECO:0000256" key="3">
    <source>
        <dbReference type="ARBA" id="ARBA00022448"/>
    </source>
</evidence>
<evidence type="ECO:0000313" key="9">
    <source>
        <dbReference type="EMBL" id="MBS0124893.1"/>
    </source>
</evidence>
<feature type="domain" description="ABC transporter" evidence="8">
    <location>
        <begin position="276"/>
        <end position="525"/>
    </location>
</feature>
<dbReference type="PANTHER" id="PTHR43297:SF2">
    <property type="entry name" value="DIPEPTIDE TRANSPORT ATP-BINDING PROTEIN DPPD"/>
    <property type="match status" value="1"/>
</dbReference>
<evidence type="ECO:0000313" key="10">
    <source>
        <dbReference type="Proteomes" id="UP000681356"/>
    </source>
</evidence>
<dbReference type="PROSITE" id="PS50893">
    <property type="entry name" value="ABC_TRANSPORTER_2"/>
    <property type="match status" value="2"/>
</dbReference>
<dbReference type="InterPro" id="IPR003439">
    <property type="entry name" value="ABC_transporter-like_ATP-bd"/>
</dbReference>
<dbReference type="InterPro" id="IPR003593">
    <property type="entry name" value="AAA+_ATPase"/>
</dbReference>
<dbReference type="Gene3D" id="3.40.50.300">
    <property type="entry name" value="P-loop containing nucleotide triphosphate hydrolases"/>
    <property type="match status" value="2"/>
</dbReference>
<evidence type="ECO:0000256" key="5">
    <source>
        <dbReference type="ARBA" id="ARBA00022741"/>
    </source>
</evidence>
<protein>
    <submittedName>
        <fullName evidence="9">ABC transporter ATP-binding protein</fullName>
    </submittedName>
</protein>
<evidence type="ECO:0000256" key="4">
    <source>
        <dbReference type="ARBA" id="ARBA00022475"/>
    </source>
</evidence>
<keyword evidence="4" id="KW-1003">Cell membrane</keyword>
<keyword evidence="7" id="KW-0472">Membrane</keyword>
<comment type="caution">
    <text evidence="9">The sequence shown here is derived from an EMBL/GenBank/DDBJ whole genome shotgun (WGS) entry which is preliminary data.</text>
</comment>
<dbReference type="GO" id="GO:0055085">
    <property type="term" value="P:transmembrane transport"/>
    <property type="evidence" value="ECO:0007669"/>
    <property type="project" value="UniProtKB-ARBA"/>
</dbReference>
<dbReference type="GO" id="GO:0005524">
    <property type="term" value="F:ATP binding"/>
    <property type="evidence" value="ECO:0007669"/>
    <property type="project" value="UniProtKB-KW"/>
</dbReference>
<dbReference type="PANTHER" id="PTHR43297">
    <property type="entry name" value="OLIGOPEPTIDE TRANSPORT ATP-BINDING PROTEIN APPD"/>
    <property type="match status" value="1"/>
</dbReference>
<dbReference type="CDD" id="cd03257">
    <property type="entry name" value="ABC_NikE_OppD_transporters"/>
    <property type="match status" value="2"/>
</dbReference>
<evidence type="ECO:0000259" key="8">
    <source>
        <dbReference type="PROSITE" id="PS50893"/>
    </source>
</evidence>
<evidence type="ECO:0000256" key="2">
    <source>
        <dbReference type="ARBA" id="ARBA00005417"/>
    </source>
</evidence>
<evidence type="ECO:0000256" key="6">
    <source>
        <dbReference type="ARBA" id="ARBA00022840"/>
    </source>
</evidence>
<dbReference type="NCBIfam" id="NF007739">
    <property type="entry name" value="PRK10419.1"/>
    <property type="match status" value="2"/>
</dbReference>
<dbReference type="SMART" id="SM00382">
    <property type="entry name" value="AAA"/>
    <property type="match status" value="2"/>
</dbReference>
<accession>A0A8J8BA74</accession>
<dbReference type="Proteomes" id="UP000681356">
    <property type="component" value="Unassembled WGS sequence"/>
</dbReference>
<keyword evidence="6 9" id="KW-0067">ATP-binding</keyword>
<keyword evidence="3" id="KW-0813">Transport</keyword>
<keyword evidence="10" id="KW-1185">Reference proteome</keyword>
<dbReference type="InterPro" id="IPR013563">
    <property type="entry name" value="Oligopep_ABC_C"/>
</dbReference>
<dbReference type="Pfam" id="PF00005">
    <property type="entry name" value="ABC_tran"/>
    <property type="match status" value="2"/>
</dbReference>